<accession>A0A2T2WCV5</accession>
<dbReference type="InterPro" id="IPR051083">
    <property type="entry name" value="GrpII_Intron_Splice-Mob/Def"/>
</dbReference>
<dbReference type="SUPFAM" id="SSF56672">
    <property type="entry name" value="DNA/RNA polymerases"/>
    <property type="match status" value="1"/>
</dbReference>
<dbReference type="AlphaFoldDB" id="A0A2T2WCV5"/>
<protein>
    <recommendedName>
        <fullName evidence="1">Reverse transcriptase domain-containing protein</fullName>
    </recommendedName>
</protein>
<evidence type="ECO:0000313" key="2">
    <source>
        <dbReference type="EMBL" id="PSR20067.1"/>
    </source>
</evidence>
<dbReference type="InterPro" id="IPR000477">
    <property type="entry name" value="RT_dom"/>
</dbReference>
<proteinExistence type="predicted"/>
<name>A0A2T2WCV5_9FIRM</name>
<dbReference type="EMBL" id="PXYV01000090">
    <property type="protein sequence ID" value="PSR20067.1"/>
    <property type="molecule type" value="Genomic_DNA"/>
</dbReference>
<dbReference type="PANTHER" id="PTHR34047:SF8">
    <property type="entry name" value="PROTEIN YKFC"/>
    <property type="match status" value="1"/>
</dbReference>
<evidence type="ECO:0000313" key="3">
    <source>
        <dbReference type="Proteomes" id="UP000241848"/>
    </source>
</evidence>
<dbReference type="Proteomes" id="UP000241848">
    <property type="component" value="Unassembled WGS sequence"/>
</dbReference>
<feature type="domain" description="Reverse transcriptase" evidence="1">
    <location>
        <begin position="1"/>
        <end position="101"/>
    </location>
</feature>
<dbReference type="PROSITE" id="PS50878">
    <property type="entry name" value="RT_POL"/>
    <property type="match status" value="1"/>
</dbReference>
<sequence length="215" mass="26266">MSPILANIYLHYVLDLWFERRFRLGCQGEAHLVRFADDFVVTFQDSRDAHRFAQELRVRMAQFGLELAEEKTRLLPFGRFAQEWNPPGERLPTFDFLGFTHVSGRTWEGKFTLVRIPRGKSLRQFLDRVHTWLVAHRHWRRRDQQAYLAAMLQGFYQYFGLHPCRRKLWGIYYEVQRQWAGQLRRRSQRHRMFWSYLRTRDWFILPQPRLTHPEV</sequence>
<dbReference type="InterPro" id="IPR043502">
    <property type="entry name" value="DNA/RNA_pol_sf"/>
</dbReference>
<evidence type="ECO:0000259" key="1">
    <source>
        <dbReference type="PROSITE" id="PS50878"/>
    </source>
</evidence>
<organism evidence="2 3">
    <name type="scientific">Sulfobacillus acidophilus</name>
    <dbReference type="NCBI Taxonomy" id="53633"/>
    <lineage>
        <taxon>Bacteria</taxon>
        <taxon>Bacillati</taxon>
        <taxon>Bacillota</taxon>
        <taxon>Clostridia</taxon>
        <taxon>Eubacteriales</taxon>
        <taxon>Clostridiales Family XVII. Incertae Sedis</taxon>
        <taxon>Sulfobacillus</taxon>
    </lineage>
</organism>
<reference evidence="2 3" key="1">
    <citation type="journal article" date="2014" name="BMC Genomics">
        <title>Comparison of environmental and isolate Sulfobacillus genomes reveals diverse carbon, sulfur, nitrogen, and hydrogen metabolisms.</title>
        <authorList>
            <person name="Justice N.B."/>
            <person name="Norman A."/>
            <person name="Brown C.T."/>
            <person name="Singh A."/>
            <person name="Thomas B.C."/>
            <person name="Banfield J.F."/>
        </authorList>
    </citation>
    <scope>NUCLEOTIDE SEQUENCE [LARGE SCALE GENOMIC DNA]</scope>
    <source>
        <strain evidence="2">AMDSBA3</strain>
    </source>
</reference>
<comment type="caution">
    <text evidence="2">The sequence shown here is derived from an EMBL/GenBank/DDBJ whole genome shotgun (WGS) entry which is preliminary data.</text>
</comment>
<dbReference type="Pfam" id="PF00078">
    <property type="entry name" value="RVT_1"/>
    <property type="match status" value="1"/>
</dbReference>
<dbReference type="PANTHER" id="PTHR34047">
    <property type="entry name" value="NUCLEAR INTRON MATURASE 1, MITOCHONDRIAL-RELATED"/>
    <property type="match status" value="1"/>
</dbReference>
<gene>
    <name evidence="2" type="ORF">C7B45_16685</name>
</gene>